<protein>
    <submittedName>
        <fullName evidence="6">Efflux RND transporter periplasmic adaptor subunit</fullName>
    </submittedName>
</protein>
<dbReference type="NCBIfam" id="TIGR01730">
    <property type="entry name" value="RND_mfp"/>
    <property type="match status" value="1"/>
</dbReference>
<comment type="similarity">
    <text evidence="1">Belongs to the membrane fusion protein (MFP) (TC 8.A.1) family.</text>
</comment>
<keyword evidence="2" id="KW-0175">Coiled coil</keyword>
<dbReference type="GO" id="GO:1990281">
    <property type="term" value="C:efflux pump complex"/>
    <property type="evidence" value="ECO:0007669"/>
    <property type="project" value="TreeGrafter"/>
</dbReference>
<dbReference type="PANTHER" id="PTHR30469">
    <property type="entry name" value="MULTIDRUG RESISTANCE PROTEIN MDTA"/>
    <property type="match status" value="1"/>
</dbReference>
<feature type="signal peptide" evidence="3">
    <location>
        <begin position="1"/>
        <end position="26"/>
    </location>
</feature>
<gene>
    <name evidence="6" type="ORF">SLNSH_21965</name>
</gene>
<dbReference type="PANTHER" id="PTHR30469:SF15">
    <property type="entry name" value="HLYD FAMILY OF SECRETION PROTEINS"/>
    <property type="match status" value="1"/>
</dbReference>
<feature type="domain" description="Multidrug resistance protein MdtA-like C-terminal permuted SH3" evidence="5">
    <location>
        <begin position="317"/>
        <end position="370"/>
    </location>
</feature>
<keyword evidence="3" id="KW-0732">Signal</keyword>
<dbReference type="InterPro" id="IPR006143">
    <property type="entry name" value="RND_pump_MFP"/>
</dbReference>
<dbReference type="Pfam" id="PF25967">
    <property type="entry name" value="RND-MFP_C"/>
    <property type="match status" value="1"/>
</dbReference>
<dbReference type="Gene3D" id="2.40.420.20">
    <property type="match status" value="1"/>
</dbReference>
<evidence type="ECO:0000259" key="5">
    <source>
        <dbReference type="Pfam" id="PF25967"/>
    </source>
</evidence>
<dbReference type="Gene3D" id="1.10.287.470">
    <property type="entry name" value="Helix hairpin bin"/>
    <property type="match status" value="1"/>
</dbReference>
<dbReference type="AlphaFoldDB" id="A0A2T1HMH8"/>
<feature type="domain" description="CusB-like beta-barrel" evidence="4">
    <location>
        <begin position="242"/>
        <end position="308"/>
    </location>
</feature>
<dbReference type="InterPro" id="IPR058627">
    <property type="entry name" value="MdtA-like_C"/>
</dbReference>
<organism evidence="6 7">
    <name type="scientific">Alsobacter soli</name>
    <dbReference type="NCBI Taxonomy" id="2109933"/>
    <lineage>
        <taxon>Bacteria</taxon>
        <taxon>Pseudomonadati</taxon>
        <taxon>Pseudomonadota</taxon>
        <taxon>Alphaproteobacteria</taxon>
        <taxon>Hyphomicrobiales</taxon>
        <taxon>Alsobacteraceae</taxon>
        <taxon>Alsobacter</taxon>
    </lineage>
</organism>
<evidence type="ECO:0000256" key="2">
    <source>
        <dbReference type="SAM" id="Coils"/>
    </source>
</evidence>
<evidence type="ECO:0000256" key="1">
    <source>
        <dbReference type="ARBA" id="ARBA00009477"/>
    </source>
</evidence>
<dbReference type="Pfam" id="PF25954">
    <property type="entry name" value="Beta-barrel_RND_2"/>
    <property type="match status" value="1"/>
</dbReference>
<feature type="coiled-coil region" evidence="2">
    <location>
        <begin position="113"/>
        <end position="140"/>
    </location>
</feature>
<dbReference type="InterPro" id="IPR058792">
    <property type="entry name" value="Beta-barrel_RND_2"/>
</dbReference>
<dbReference type="RefSeq" id="WP_106340009.1">
    <property type="nucleotide sequence ID" value="NZ_PVZS01000036.1"/>
</dbReference>
<evidence type="ECO:0000313" key="7">
    <source>
        <dbReference type="Proteomes" id="UP000239772"/>
    </source>
</evidence>
<evidence type="ECO:0000313" key="6">
    <source>
        <dbReference type="EMBL" id="PSC02864.1"/>
    </source>
</evidence>
<dbReference type="EMBL" id="PVZS01000036">
    <property type="protein sequence ID" value="PSC02864.1"/>
    <property type="molecule type" value="Genomic_DNA"/>
</dbReference>
<dbReference type="Gene3D" id="2.40.50.100">
    <property type="match status" value="1"/>
</dbReference>
<evidence type="ECO:0000259" key="4">
    <source>
        <dbReference type="Pfam" id="PF25954"/>
    </source>
</evidence>
<comment type="caution">
    <text evidence="6">The sequence shown here is derived from an EMBL/GenBank/DDBJ whole genome shotgun (WGS) entry which is preliminary data.</text>
</comment>
<evidence type="ECO:0000256" key="3">
    <source>
        <dbReference type="SAM" id="SignalP"/>
    </source>
</evidence>
<sequence>MTVFRTLALIALAPVVAAPLAPAAQAAEAAAQQSMSIPAVSVVQAARREMTDRVVVSGTLAARDEVLVSAEIDGLRVTQLLADEGDTVKAGQVLARLSRDTLDAQMSQNDAALARADAAIAQARSQIVQAEAAQVEAQAALGRAQALVKGGNVTQEVLDQRIAAARAADARLAAAKDGLALAQADRAQNLAQRTELQLRIARTEIKAPAAGVVSRRSVKLGGLSAMAGEPMFRIIANGDVELEADVLEMHLAHLAPGAPAIVKVRDGKELQGRVRLLPAEVDRTTRVGKVRIQLPQDPSLRVGAFARGEIIVAQREAVTAPTSALVFGDAGATVQVVRDDKVEVRPVKVGIVSGGYAEIASGLQNGEAVVARAGAFLRDGDAVRVIDAAKTVAPKANGAQ</sequence>
<dbReference type="OrthoDB" id="7422354at2"/>
<feature type="chain" id="PRO_5015573809" evidence="3">
    <location>
        <begin position="27"/>
        <end position="400"/>
    </location>
</feature>
<dbReference type="Proteomes" id="UP000239772">
    <property type="component" value="Unassembled WGS sequence"/>
</dbReference>
<accession>A0A2T1HMH8</accession>
<proteinExistence type="inferred from homology"/>
<dbReference type="Gene3D" id="2.40.30.170">
    <property type="match status" value="1"/>
</dbReference>
<dbReference type="SUPFAM" id="SSF111369">
    <property type="entry name" value="HlyD-like secretion proteins"/>
    <property type="match status" value="1"/>
</dbReference>
<dbReference type="GO" id="GO:0015562">
    <property type="term" value="F:efflux transmembrane transporter activity"/>
    <property type="evidence" value="ECO:0007669"/>
    <property type="project" value="TreeGrafter"/>
</dbReference>
<reference evidence="7" key="1">
    <citation type="submission" date="2018-03" db="EMBL/GenBank/DDBJ databases">
        <authorList>
            <person name="Sun L."/>
            <person name="Liu H."/>
            <person name="Chen W."/>
            <person name="Huang K."/>
            <person name="Liu W."/>
            <person name="Gao X."/>
        </authorList>
    </citation>
    <scope>NUCLEOTIDE SEQUENCE [LARGE SCALE GENOMIC DNA]</scope>
    <source>
        <strain evidence="7">SH9</strain>
    </source>
</reference>
<name>A0A2T1HMH8_9HYPH</name>
<keyword evidence="7" id="KW-1185">Reference proteome</keyword>